<reference evidence="1 2" key="1">
    <citation type="submission" date="2017-10" db="EMBL/GenBank/DDBJ databases">
        <title>Nyctiphanis sp. nov., isolated from the stomach of the euphausiid Nyctiphanes simplex (Hansen, 1911) in the Gulf of California.</title>
        <authorList>
            <person name="Gomez-Gil B."/>
            <person name="Aguilar-Mendez M."/>
            <person name="Lopez-Cortes A."/>
            <person name="Gomez-Gutierrez J."/>
            <person name="Roque A."/>
            <person name="Lang E."/>
            <person name="Gonzalez-Castillo A."/>
        </authorList>
    </citation>
    <scope>NUCLEOTIDE SEQUENCE [LARGE SCALE GENOMIC DNA]</scope>
    <source>
        <strain evidence="1 2">CAIM 600</strain>
    </source>
</reference>
<dbReference type="OrthoDB" id="9799092at2"/>
<dbReference type="AlphaFoldDB" id="A0A4Q0YSL7"/>
<evidence type="ECO:0000313" key="2">
    <source>
        <dbReference type="Proteomes" id="UP000290287"/>
    </source>
</evidence>
<name>A0A4Q0YSL7_9GAMM</name>
<comment type="caution">
    <text evidence="1">The sequence shown here is derived from an EMBL/GenBank/DDBJ whole genome shotgun (WGS) entry which is preliminary data.</text>
</comment>
<dbReference type="PANTHER" id="PTHR34822">
    <property type="entry name" value="GRPB DOMAIN PROTEIN (AFU_ORTHOLOGUE AFUA_1G01530)"/>
    <property type="match status" value="1"/>
</dbReference>
<dbReference type="InterPro" id="IPR043519">
    <property type="entry name" value="NT_sf"/>
</dbReference>
<evidence type="ECO:0008006" key="3">
    <source>
        <dbReference type="Google" id="ProtNLM"/>
    </source>
</evidence>
<evidence type="ECO:0000313" key="1">
    <source>
        <dbReference type="EMBL" id="RXJ74156.1"/>
    </source>
</evidence>
<protein>
    <recommendedName>
        <fullName evidence="3">GrpB family protein</fullName>
    </recommendedName>
</protein>
<dbReference type="Gene3D" id="3.30.460.10">
    <property type="entry name" value="Beta Polymerase, domain 2"/>
    <property type="match status" value="1"/>
</dbReference>
<dbReference type="Pfam" id="PF04229">
    <property type="entry name" value="GrpB"/>
    <property type="match status" value="1"/>
</dbReference>
<dbReference type="RefSeq" id="WP_129121513.1">
    <property type="nucleotide sequence ID" value="NZ_PEIB01000004.1"/>
</dbReference>
<organism evidence="1 2">
    <name type="scientific">Veronia nyctiphanis</name>
    <dbReference type="NCBI Taxonomy" id="1278244"/>
    <lineage>
        <taxon>Bacteria</taxon>
        <taxon>Pseudomonadati</taxon>
        <taxon>Pseudomonadota</taxon>
        <taxon>Gammaproteobacteria</taxon>
        <taxon>Vibrionales</taxon>
        <taxon>Vibrionaceae</taxon>
        <taxon>Veronia</taxon>
    </lineage>
</organism>
<keyword evidence="2" id="KW-1185">Reference proteome</keyword>
<dbReference type="SUPFAM" id="SSF81301">
    <property type="entry name" value="Nucleotidyltransferase"/>
    <property type="match status" value="1"/>
</dbReference>
<dbReference type="InterPro" id="IPR007344">
    <property type="entry name" value="GrpB/CoaE"/>
</dbReference>
<dbReference type="Proteomes" id="UP000290287">
    <property type="component" value="Unassembled WGS sequence"/>
</dbReference>
<dbReference type="PANTHER" id="PTHR34822:SF1">
    <property type="entry name" value="GRPB FAMILY PROTEIN"/>
    <property type="match status" value="1"/>
</dbReference>
<dbReference type="EMBL" id="PEIB01000004">
    <property type="protein sequence ID" value="RXJ74156.1"/>
    <property type="molecule type" value="Genomic_DNA"/>
</dbReference>
<proteinExistence type="predicted"/>
<accession>A0A4Q0YSL7</accession>
<gene>
    <name evidence="1" type="ORF">CS022_05935</name>
</gene>
<sequence length="175" mass="20075">MSKRIIEVVNYRQEWPTEFIEERSKIESVLTVSNIVDIQHIGSTSVNGLCAKPIIDILLIVNSLDVLDKDTDEIATIGYLAKGEFGIPGRRYFQKGGAQRSHQMHAFLADSEGSHRHLAFRDYLRAFPDIAEQYGKVKQEGARLCNNDNDFYCEYKDSFVKEHEAKALEWVKSYK</sequence>